<name>A0ABQ5NML4_9BACI</name>
<evidence type="ECO:0000256" key="4">
    <source>
        <dbReference type="ARBA" id="ARBA00022964"/>
    </source>
</evidence>
<dbReference type="Gene3D" id="3.60.130.10">
    <property type="entry name" value="Clavaminate synthase-like"/>
    <property type="match status" value="1"/>
</dbReference>
<organism evidence="8 9">
    <name type="scientific">Lysinibacillus piscis</name>
    <dbReference type="NCBI Taxonomy" id="2518931"/>
    <lineage>
        <taxon>Bacteria</taxon>
        <taxon>Bacillati</taxon>
        <taxon>Bacillota</taxon>
        <taxon>Bacilli</taxon>
        <taxon>Bacillales</taxon>
        <taxon>Bacillaceae</taxon>
        <taxon>Lysinibacillus</taxon>
    </lineage>
</organism>
<evidence type="ECO:0000256" key="3">
    <source>
        <dbReference type="ARBA" id="ARBA00022723"/>
    </source>
</evidence>
<comment type="caution">
    <text evidence="8">The sequence shown here is derived from an EMBL/GenBank/DDBJ whole genome shotgun (WGS) entry which is preliminary data.</text>
</comment>
<comment type="cofactor">
    <cofactor evidence="1">
        <name>Fe(2+)</name>
        <dbReference type="ChEBI" id="CHEBI:29033"/>
    </cofactor>
</comment>
<proteinExistence type="inferred from homology"/>
<dbReference type="Pfam" id="PF02668">
    <property type="entry name" value="TauD"/>
    <property type="match status" value="1"/>
</dbReference>
<keyword evidence="4" id="KW-0223">Dioxygenase</keyword>
<dbReference type="InterPro" id="IPR003819">
    <property type="entry name" value="TauD/TfdA-like"/>
</dbReference>
<evidence type="ECO:0000256" key="2">
    <source>
        <dbReference type="ARBA" id="ARBA00005896"/>
    </source>
</evidence>
<dbReference type="InterPro" id="IPR051323">
    <property type="entry name" value="AtsK-like"/>
</dbReference>
<sequence length="296" mass="33638">MTTTTSLEIIKKAGRIGAEVKGIKLSADIEGPIFEQIKVALQENLVLFFRGQNHLDDAAHEAFAKRFDELYVHPTVPVKENTNAIFELDSEHGAKANSWHTDVTFVPEVPKYSLLRSVTIPSVGGDTVWANTHTAYEDLPASLKELTEKTWAIHSNKFDYAKYAYANQLKQTKQFEAYAKVFAATEYQTRHPLVFKHEQTGKKHLLLGHFVRQLEGYSTAESTALFEILQKYVTKLENTVRWSWQEGDLVIWDNLATQHYAIADYTEQRVVRRVTVGKEIPQSIDGVQSEIIANNK</sequence>
<gene>
    <name evidence="8" type="ORF">LYSBPC_27170</name>
</gene>
<keyword evidence="5" id="KW-0560">Oxidoreductase</keyword>
<evidence type="ECO:0000256" key="6">
    <source>
        <dbReference type="ARBA" id="ARBA00023004"/>
    </source>
</evidence>
<reference evidence="8" key="1">
    <citation type="submission" date="2022-08" db="EMBL/GenBank/DDBJ databases">
        <title>Draft genome sequence of Lysinibacillus sp. strain KH24.</title>
        <authorList>
            <person name="Kanbe H."/>
            <person name="Itoh H."/>
        </authorList>
    </citation>
    <scope>NUCLEOTIDE SEQUENCE</scope>
    <source>
        <strain evidence="8">KH24</strain>
    </source>
</reference>
<dbReference type="RefSeq" id="WP_264989403.1">
    <property type="nucleotide sequence ID" value="NZ_BRZA01000003.1"/>
</dbReference>
<evidence type="ECO:0000259" key="7">
    <source>
        <dbReference type="Pfam" id="PF02668"/>
    </source>
</evidence>
<feature type="domain" description="TauD/TfdA-like" evidence="7">
    <location>
        <begin position="14"/>
        <end position="275"/>
    </location>
</feature>
<comment type="similarity">
    <text evidence="2">Belongs to the TfdA dioxygenase family.</text>
</comment>
<evidence type="ECO:0000313" key="8">
    <source>
        <dbReference type="EMBL" id="GLC89590.1"/>
    </source>
</evidence>
<dbReference type="PANTHER" id="PTHR30468:SF5">
    <property type="entry name" value="ALPHA-KETOGLUTARATE-DEPENDENT SULFATE ESTER DIOXYGENASE"/>
    <property type="match status" value="1"/>
</dbReference>
<evidence type="ECO:0000256" key="5">
    <source>
        <dbReference type="ARBA" id="ARBA00023002"/>
    </source>
</evidence>
<dbReference type="Proteomes" id="UP001065593">
    <property type="component" value="Unassembled WGS sequence"/>
</dbReference>
<dbReference type="SUPFAM" id="SSF51197">
    <property type="entry name" value="Clavaminate synthase-like"/>
    <property type="match status" value="1"/>
</dbReference>
<protein>
    <recommendedName>
        <fullName evidence="7">TauD/TfdA-like domain-containing protein</fullName>
    </recommendedName>
</protein>
<dbReference type="PANTHER" id="PTHR30468">
    <property type="entry name" value="ALPHA-KETOGLUTARATE-DEPENDENT SULFONATE DIOXYGENASE"/>
    <property type="match status" value="1"/>
</dbReference>
<accession>A0ABQ5NML4</accession>
<keyword evidence="6" id="KW-0408">Iron</keyword>
<dbReference type="EMBL" id="BRZA01000003">
    <property type="protein sequence ID" value="GLC89590.1"/>
    <property type="molecule type" value="Genomic_DNA"/>
</dbReference>
<keyword evidence="3" id="KW-0479">Metal-binding</keyword>
<keyword evidence="9" id="KW-1185">Reference proteome</keyword>
<evidence type="ECO:0000313" key="9">
    <source>
        <dbReference type="Proteomes" id="UP001065593"/>
    </source>
</evidence>
<evidence type="ECO:0000256" key="1">
    <source>
        <dbReference type="ARBA" id="ARBA00001954"/>
    </source>
</evidence>
<dbReference type="InterPro" id="IPR042098">
    <property type="entry name" value="TauD-like_sf"/>
</dbReference>